<evidence type="ECO:0000313" key="3">
    <source>
        <dbReference type="Proteomes" id="UP000030651"/>
    </source>
</evidence>
<evidence type="ECO:0000256" key="1">
    <source>
        <dbReference type="SAM" id="MobiDB-lite"/>
    </source>
</evidence>
<accession>W3WRI1</accession>
<name>W3WRI1_PESFW</name>
<dbReference type="AlphaFoldDB" id="W3WRI1"/>
<dbReference type="OrthoDB" id="4767727at2759"/>
<feature type="region of interest" description="Disordered" evidence="1">
    <location>
        <begin position="1"/>
        <end position="23"/>
    </location>
</feature>
<feature type="compositionally biased region" description="Basic and acidic residues" evidence="1">
    <location>
        <begin position="169"/>
        <end position="182"/>
    </location>
</feature>
<protein>
    <submittedName>
        <fullName evidence="2">Uncharacterized protein</fullName>
    </submittedName>
</protein>
<feature type="region of interest" description="Disordered" evidence="1">
    <location>
        <begin position="153"/>
        <end position="190"/>
    </location>
</feature>
<evidence type="ECO:0000313" key="2">
    <source>
        <dbReference type="EMBL" id="ETS75727.1"/>
    </source>
</evidence>
<sequence>MSFAGPNPERDGIRASKVLSKEDDAEVRDGIFDRGYDHDPKDGLPQVMIGNSHTGCQGSYFPRANGRAARITFRHGSLKRATKCGCLVKSGPGAFTDDLPKELVEHGVKLVAEQKLETKFASIIMMKLYLGLYVPESVRGTYPEGRRCLAKMDENSGRLLSPKTTSPERGQRKVPAKEEKVVKKPPWRGP</sequence>
<dbReference type="GeneID" id="19277684"/>
<keyword evidence="3" id="KW-1185">Reference proteome</keyword>
<feature type="compositionally biased region" description="Basic and acidic residues" evidence="1">
    <location>
        <begin position="8"/>
        <end position="23"/>
    </location>
</feature>
<dbReference type="Proteomes" id="UP000030651">
    <property type="component" value="Unassembled WGS sequence"/>
</dbReference>
<reference evidence="3" key="1">
    <citation type="journal article" date="2015" name="BMC Genomics">
        <title>Genomic and transcriptomic analysis of the endophytic fungus Pestalotiopsis fici reveals its lifestyle and high potential for synthesis of natural products.</title>
        <authorList>
            <person name="Wang X."/>
            <person name="Zhang X."/>
            <person name="Liu L."/>
            <person name="Xiang M."/>
            <person name="Wang W."/>
            <person name="Sun X."/>
            <person name="Che Y."/>
            <person name="Guo L."/>
            <person name="Liu G."/>
            <person name="Guo L."/>
            <person name="Wang C."/>
            <person name="Yin W.B."/>
            <person name="Stadler M."/>
            <person name="Zhang X."/>
            <person name="Liu X."/>
        </authorList>
    </citation>
    <scope>NUCLEOTIDE SEQUENCE [LARGE SCALE GENOMIC DNA]</scope>
    <source>
        <strain evidence="3">W106-1 / CGMCC3.15140</strain>
    </source>
</reference>
<gene>
    <name evidence="2" type="ORF">PFICI_12671</name>
</gene>
<dbReference type="EMBL" id="KI912118">
    <property type="protein sequence ID" value="ETS75727.1"/>
    <property type="molecule type" value="Genomic_DNA"/>
</dbReference>
<dbReference type="InParanoid" id="W3WRI1"/>
<dbReference type="HOGENOM" id="CLU_1428448_0_0_1"/>
<proteinExistence type="predicted"/>
<dbReference type="RefSeq" id="XP_007839443.1">
    <property type="nucleotide sequence ID" value="XM_007841252.1"/>
</dbReference>
<dbReference type="KEGG" id="pfy:PFICI_12671"/>
<organism evidence="2 3">
    <name type="scientific">Pestalotiopsis fici (strain W106-1 / CGMCC3.15140)</name>
    <dbReference type="NCBI Taxonomy" id="1229662"/>
    <lineage>
        <taxon>Eukaryota</taxon>
        <taxon>Fungi</taxon>
        <taxon>Dikarya</taxon>
        <taxon>Ascomycota</taxon>
        <taxon>Pezizomycotina</taxon>
        <taxon>Sordariomycetes</taxon>
        <taxon>Xylariomycetidae</taxon>
        <taxon>Amphisphaeriales</taxon>
        <taxon>Sporocadaceae</taxon>
        <taxon>Pestalotiopsis</taxon>
    </lineage>
</organism>